<evidence type="ECO:0000313" key="3">
    <source>
        <dbReference type="Proteomes" id="UP000008062"/>
    </source>
</evidence>
<dbReference type="HOGENOM" id="CLU_991124_0_0_1"/>
<evidence type="ECO:0000256" key="1">
    <source>
        <dbReference type="SAM" id="MobiDB-lite"/>
    </source>
</evidence>
<sequence>MAENPFLNHVEAAFHLSENAVAPRRASKSQAKAEVRVSEYGIADDRTRMSITTAGMRERGLLFNHRRENAFAGSSNVVGKRDGGNSRDWGALSCFSCSSSDGDDDGDAKDAETNFDTDTNGHDSRDLSDEREYLHQPDLSGDDVQVDPQIRDLHPRYRDIDLLHDRPARRISTLSTSVPSRHRQDPTPYPSRATLSYYPSYPASLYWLFLYPLTGLTHGILKWSELCFWSFDNNDTFSNRNAIRAEMESVGRIQGRDEYVSDKEVRTSSKYRTERRTRTQS</sequence>
<dbReference type="Proteomes" id="UP000008062">
    <property type="component" value="Chromosome 15"/>
</dbReference>
<organism evidence="2 3">
    <name type="scientific">Zymoseptoria tritici (strain CBS 115943 / IPO323)</name>
    <name type="common">Speckled leaf blotch fungus</name>
    <name type="synonym">Septoria tritici</name>
    <dbReference type="NCBI Taxonomy" id="336722"/>
    <lineage>
        <taxon>Eukaryota</taxon>
        <taxon>Fungi</taxon>
        <taxon>Dikarya</taxon>
        <taxon>Ascomycota</taxon>
        <taxon>Pezizomycotina</taxon>
        <taxon>Dothideomycetes</taxon>
        <taxon>Dothideomycetidae</taxon>
        <taxon>Mycosphaerellales</taxon>
        <taxon>Mycosphaerellaceae</taxon>
        <taxon>Zymoseptoria</taxon>
    </lineage>
</organism>
<protein>
    <submittedName>
        <fullName evidence="2">Uncharacterized protein</fullName>
    </submittedName>
</protein>
<gene>
    <name evidence="2" type="ORF">MYCGRDRAFT_97670</name>
</gene>
<dbReference type="InParanoid" id="F9XQY2"/>
<accession>F9XQY2</accession>
<evidence type="ECO:0000313" key="2">
    <source>
        <dbReference type="EMBL" id="EGP82312.1"/>
    </source>
</evidence>
<dbReference type="GeneID" id="13400337"/>
<proteinExistence type="predicted"/>
<name>F9XQY2_ZYMTI</name>
<dbReference type="EMBL" id="CM001210">
    <property type="protein sequence ID" value="EGP82312.1"/>
    <property type="molecule type" value="Genomic_DNA"/>
</dbReference>
<keyword evidence="3" id="KW-1185">Reference proteome</keyword>
<dbReference type="AlphaFoldDB" id="F9XQY2"/>
<feature type="region of interest" description="Disordered" evidence="1">
    <location>
        <begin position="100"/>
        <end position="130"/>
    </location>
</feature>
<dbReference type="KEGG" id="ztr:MYCGRDRAFT_97670"/>
<reference evidence="2 3" key="1">
    <citation type="journal article" date="2011" name="PLoS Genet.">
        <title>Finished genome of the fungal wheat pathogen Mycosphaerella graminicola reveals dispensome structure, chromosome plasticity, and stealth pathogenesis.</title>
        <authorList>
            <person name="Goodwin S.B."/>
            <person name="Ben M'barek S."/>
            <person name="Dhillon B."/>
            <person name="Wittenberg A.H.J."/>
            <person name="Crane C.F."/>
            <person name="Hane J.K."/>
            <person name="Foster A.J."/>
            <person name="Van der Lee T.A.J."/>
            <person name="Grimwood J."/>
            <person name="Aerts A."/>
            <person name="Antoniw J."/>
            <person name="Bailey A."/>
            <person name="Bluhm B."/>
            <person name="Bowler J."/>
            <person name="Bristow J."/>
            <person name="van der Burgt A."/>
            <person name="Canto-Canche B."/>
            <person name="Churchill A.C.L."/>
            <person name="Conde-Ferraez L."/>
            <person name="Cools H.J."/>
            <person name="Coutinho P.M."/>
            <person name="Csukai M."/>
            <person name="Dehal P."/>
            <person name="De Wit P."/>
            <person name="Donzelli B."/>
            <person name="van de Geest H.C."/>
            <person name="van Ham R.C.H.J."/>
            <person name="Hammond-Kosack K.E."/>
            <person name="Henrissat B."/>
            <person name="Kilian A."/>
            <person name="Kobayashi A.K."/>
            <person name="Koopmann E."/>
            <person name="Kourmpetis Y."/>
            <person name="Kuzniar A."/>
            <person name="Lindquist E."/>
            <person name="Lombard V."/>
            <person name="Maliepaard C."/>
            <person name="Martins N."/>
            <person name="Mehrabi R."/>
            <person name="Nap J.P.H."/>
            <person name="Ponomarenko A."/>
            <person name="Rudd J.J."/>
            <person name="Salamov A."/>
            <person name="Schmutz J."/>
            <person name="Schouten H.J."/>
            <person name="Shapiro H."/>
            <person name="Stergiopoulos I."/>
            <person name="Torriani S.F.F."/>
            <person name="Tu H."/>
            <person name="de Vries R.P."/>
            <person name="Waalwijk C."/>
            <person name="Ware S.B."/>
            <person name="Wiebenga A."/>
            <person name="Zwiers L.-H."/>
            <person name="Oliver R.P."/>
            <person name="Grigoriev I.V."/>
            <person name="Kema G.H.J."/>
        </authorList>
    </citation>
    <scope>NUCLEOTIDE SEQUENCE [LARGE SCALE GENOMIC DNA]</scope>
    <source>
        <strain evidence="3">CBS 115943 / IPO323</strain>
    </source>
</reference>
<dbReference type="RefSeq" id="XP_003847336.1">
    <property type="nucleotide sequence ID" value="XM_003847288.1"/>
</dbReference>
<feature type="compositionally biased region" description="Basic and acidic residues" evidence="1">
    <location>
        <begin position="119"/>
        <end position="130"/>
    </location>
</feature>